<dbReference type="InterPro" id="IPR008995">
    <property type="entry name" value="Mo/tungstate-bd_C_term_dom"/>
</dbReference>
<proteinExistence type="inferred from homology"/>
<comment type="catalytic activity">
    <reaction evidence="7">
        <text>ATP + H2O + polyamine-[polyamine-binding protein]Side 1 = ADP + phosphate + polyamineSide 2 + [polyamine-binding protein]Side 1.</text>
        <dbReference type="EC" id="7.6.2.11"/>
    </reaction>
</comment>
<dbReference type="GO" id="GO:0016887">
    <property type="term" value="F:ATP hydrolysis activity"/>
    <property type="evidence" value="ECO:0007669"/>
    <property type="project" value="InterPro"/>
</dbReference>
<dbReference type="SUPFAM" id="SSF52540">
    <property type="entry name" value="P-loop containing nucleoside triphosphate hydrolases"/>
    <property type="match status" value="1"/>
</dbReference>
<dbReference type="Gene3D" id="2.40.50.100">
    <property type="match status" value="1"/>
</dbReference>
<keyword evidence="2 7" id="KW-1003">Cell membrane</keyword>
<dbReference type="Gene3D" id="3.40.50.300">
    <property type="entry name" value="P-loop containing nucleotide triphosphate hydrolases"/>
    <property type="match status" value="1"/>
</dbReference>
<dbReference type="EMBL" id="SLVX01000023">
    <property type="protein sequence ID" value="TCN37074.1"/>
    <property type="molecule type" value="Genomic_DNA"/>
</dbReference>
<dbReference type="GO" id="GO:0015417">
    <property type="term" value="F:ABC-type polyamine transporter activity"/>
    <property type="evidence" value="ECO:0007669"/>
    <property type="project" value="UniProtKB-EC"/>
</dbReference>
<dbReference type="InterPro" id="IPR013611">
    <property type="entry name" value="Transp-assoc_OB_typ2"/>
</dbReference>
<dbReference type="InterPro" id="IPR017871">
    <property type="entry name" value="ABC_transporter-like_CS"/>
</dbReference>
<comment type="function">
    <text evidence="7">Part of the ABC transporter complex PotABCD involved in spermidine/putrescine import. Responsible for energy coupling to the transport system.</text>
</comment>
<gene>
    <name evidence="7" type="primary">potA</name>
    <name evidence="9" type="ORF">EV665_12343</name>
</gene>
<dbReference type="GO" id="GO:0015847">
    <property type="term" value="P:putrescine transport"/>
    <property type="evidence" value="ECO:0007669"/>
    <property type="project" value="UniProtKB-ARBA"/>
</dbReference>
<dbReference type="Pfam" id="PF08402">
    <property type="entry name" value="TOBE_2"/>
    <property type="match status" value="1"/>
</dbReference>
<dbReference type="InterPro" id="IPR003439">
    <property type="entry name" value="ABC_transporter-like_ATP-bd"/>
</dbReference>
<dbReference type="PROSITE" id="PS00211">
    <property type="entry name" value="ABC_TRANSPORTER_1"/>
    <property type="match status" value="1"/>
</dbReference>
<dbReference type="InterPro" id="IPR027417">
    <property type="entry name" value="P-loop_NTPase"/>
</dbReference>
<evidence type="ECO:0000313" key="9">
    <source>
        <dbReference type="EMBL" id="TCN37074.1"/>
    </source>
</evidence>
<evidence type="ECO:0000256" key="2">
    <source>
        <dbReference type="ARBA" id="ARBA00022475"/>
    </source>
</evidence>
<dbReference type="EC" id="7.6.2.11" evidence="7"/>
<dbReference type="GO" id="GO:0043190">
    <property type="term" value="C:ATP-binding cassette (ABC) transporter complex"/>
    <property type="evidence" value="ECO:0007669"/>
    <property type="project" value="InterPro"/>
</dbReference>
<dbReference type="InterPro" id="IPR005893">
    <property type="entry name" value="PotA-like"/>
</dbReference>
<dbReference type="PANTHER" id="PTHR42781:SF4">
    <property type="entry name" value="SPERMIDINE_PUTRESCINE IMPORT ATP-BINDING PROTEIN POTA"/>
    <property type="match status" value="1"/>
</dbReference>
<dbReference type="PANTHER" id="PTHR42781">
    <property type="entry name" value="SPERMIDINE/PUTRESCINE IMPORT ATP-BINDING PROTEIN POTA"/>
    <property type="match status" value="1"/>
</dbReference>
<sequence length="355" mass="39788">MRSGRVNLREVHKAYGSFRALDGVSLDIKAGEFLTLLGPSGSGKTTLLNVIAGFERPDLGSLLVDDVEFITRPPHKRDLGMVFQNYALFPHMDVFSNVAYPLKLRKVDKPSIRRRVMDALEIVHMQHLADRRITALSGGQRQRVALARAFVFEPRLLLMDEPLSALDKNLREHMQIELKRLHKQLGMTTIYVTHDQQEALTMSDRIAVLDKGRIVQLDVPATVYDRPNCKFVAGFMGETRFLPVERRDQSYVLDGRPLRLADTRAVSSTGETWLMVRPERLRWQGDASSDNRIEGRVLDVVYRGDCNQVSVSLPGGHEVAIRHSGAERQPLPQPGDTLALWLPAEASLVIGSAAP</sequence>
<evidence type="ECO:0000256" key="6">
    <source>
        <dbReference type="ARBA" id="ARBA00023136"/>
    </source>
</evidence>
<evidence type="ECO:0000313" key="10">
    <source>
        <dbReference type="Proteomes" id="UP000295351"/>
    </source>
</evidence>
<evidence type="ECO:0000259" key="8">
    <source>
        <dbReference type="PROSITE" id="PS50893"/>
    </source>
</evidence>
<dbReference type="GO" id="GO:0005524">
    <property type="term" value="F:ATP binding"/>
    <property type="evidence" value="ECO:0007669"/>
    <property type="project" value="UniProtKB-KW"/>
</dbReference>
<evidence type="ECO:0000256" key="1">
    <source>
        <dbReference type="ARBA" id="ARBA00022448"/>
    </source>
</evidence>
<organism evidence="9 10">
    <name type="scientific">Shinella granuli</name>
    <dbReference type="NCBI Taxonomy" id="323621"/>
    <lineage>
        <taxon>Bacteria</taxon>
        <taxon>Pseudomonadati</taxon>
        <taxon>Pseudomonadota</taxon>
        <taxon>Alphaproteobacteria</taxon>
        <taxon>Hyphomicrobiales</taxon>
        <taxon>Rhizobiaceae</taxon>
        <taxon>Shinella</taxon>
    </lineage>
</organism>
<evidence type="ECO:0000256" key="4">
    <source>
        <dbReference type="ARBA" id="ARBA00022840"/>
    </source>
</evidence>
<comment type="caution">
    <text evidence="9">The sequence shown here is derived from an EMBL/GenBank/DDBJ whole genome shotgun (WGS) entry which is preliminary data.</text>
</comment>
<protein>
    <recommendedName>
        <fullName evidence="7">Spermidine/putrescine import ATP-binding protein PotA</fullName>
        <ecNumber evidence="7">7.6.2.11</ecNumber>
    </recommendedName>
</protein>
<keyword evidence="1 7" id="KW-0813">Transport</keyword>
<keyword evidence="4 7" id="KW-0067">ATP-binding</keyword>
<evidence type="ECO:0000256" key="7">
    <source>
        <dbReference type="RuleBase" id="RU364083"/>
    </source>
</evidence>
<dbReference type="Pfam" id="PF00005">
    <property type="entry name" value="ABC_tran"/>
    <property type="match status" value="1"/>
</dbReference>
<dbReference type="InterPro" id="IPR003593">
    <property type="entry name" value="AAA+_ATPase"/>
</dbReference>
<dbReference type="AlphaFoldDB" id="A0A4R2CDH8"/>
<name>A0A4R2CDH8_SHIGR</name>
<feature type="domain" description="ABC transporter" evidence="8">
    <location>
        <begin position="6"/>
        <end position="236"/>
    </location>
</feature>
<dbReference type="RefSeq" id="WP_133036246.1">
    <property type="nucleotide sequence ID" value="NZ_BAABEI010000012.1"/>
</dbReference>
<dbReference type="Proteomes" id="UP000295351">
    <property type="component" value="Unassembled WGS sequence"/>
</dbReference>
<comment type="similarity">
    <text evidence="7">Belongs to the ABC transporter superfamily. Spermidine/putrescine importer (TC 3.A.1.11.1) family.</text>
</comment>
<dbReference type="PROSITE" id="PS50893">
    <property type="entry name" value="ABC_TRANSPORTER_2"/>
    <property type="match status" value="1"/>
</dbReference>
<keyword evidence="3 7" id="KW-0547">Nucleotide-binding</keyword>
<dbReference type="InterPro" id="IPR050093">
    <property type="entry name" value="ABC_SmlMolc_Importer"/>
</dbReference>
<dbReference type="SMART" id="SM00382">
    <property type="entry name" value="AAA"/>
    <property type="match status" value="1"/>
</dbReference>
<keyword evidence="10" id="KW-1185">Reference proteome</keyword>
<reference evidence="9 10" key="1">
    <citation type="submission" date="2019-03" db="EMBL/GenBank/DDBJ databases">
        <title>Genomic Encyclopedia of Type Strains, Phase IV (KMG-IV): sequencing the most valuable type-strain genomes for metagenomic binning, comparative biology and taxonomic classification.</title>
        <authorList>
            <person name="Goeker M."/>
        </authorList>
    </citation>
    <scope>NUCLEOTIDE SEQUENCE [LARGE SCALE GENOMIC DNA]</scope>
    <source>
        <strain evidence="9 10">DSM 18401</strain>
    </source>
</reference>
<comment type="subunit">
    <text evidence="7">The complex is composed of two ATP-binding proteins (PotA), two transmembrane proteins (PotB and PotC) and a solute-binding protein (PotD).</text>
</comment>
<dbReference type="NCBIfam" id="TIGR01187">
    <property type="entry name" value="potA"/>
    <property type="match status" value="1"/>
</dbReference>
<dbReference type="SUPFAM" id="SSF50331">
    <property type="entry name" value="MOP-like"/>
    <property type="match status" value="1"/>
</dbReference>
<evidence type="ECO:0000256" key="3">
    <source>
        <dbReference type="ARBA" id="ARBA00022741"/>
    </source>
</evidence>
<keyword evidence="5 7" id="KW-1278">Translocase</keyword>
<dbReference type="FunFam" id="3.40.50.300:FF:000133">
    <property type="entry name" value="Spermidine/putrescine import ATP-binding protein PotA"/>
    <property type="match status" value="1"/>
</dbReference>
<accession>A0A4R2CDH8</accession>
<evidence type="ECO:0000256" key="5">
    <source>
        <dbReference type="ARBA" id="ARBA00022967"/>
    </source>
</evidence>
<keyword evidence="6 7" id="KW-0472">Membrane</keyword>